<feature type="domain" description="Amine oxidase" evidence="2">
    <location>
        <begin position="12"/>
        <end position="491"/>
    </location>
</feature>
<accession>A0A0S7C1B9</accession>
<sequence length="506" mass="56914">MAKKVIIIGAGISGMSAGCYLQMNGFETEIFELHNQPGGLCTSWDRKGYHIDGCIHWLVGSRPGSGFYDAWNELIDMEKLEIYDHEVFFRFEDGKGNYINFYNNIDKLETELLEKAPEDKAVISDYIGAARKFSKLKMPLGKPRELYTLADGLSALVHFGPYLPLLNKWSKVSIASFAGRCKNPLLKKTLGNLFVPEMSVVFVMITTAWMHNKIAGYPVGGSLHFSRLIEKKYHELGGKIHYNSRIRKILTRKSDGKKLAHGVMNESAETFNADYVISAADGYNTLFEMLEGQFTDPNTRKFYEKELTFPSYFQLSLGINRVLETEASSLIFPLSAPVELEPGNIIRDISLRVHSFDPTLAPAGKTLLTAMITSNGEAYWSDLRMNDFRKYKAEKERITRELTEAMEVRLGPLALHLEMSDLSTPATVVRYTNNWKGSFEGWIMTPRLGLFRQLPMTLPGLEKFYMAGQWTAPGGGLPTALMCGRGVAQLICRKSGQKFTNRPVSV</sequence>
<evidence type="ECO:0000256" key="1">
    <source>
        <dbReference type="ARBA" id="ARBA00006046"/>
    </source>
</evidence>
<dbReference type="EMBL" id="DF968182">
    <property type="protein sequence ID" value="GAP42905.1"/>
    <property type="molecule type" value="Genomic_DNA"/>
</dbReference>
<proteinExistence type="inferred from homology"/>
<dbReference type="Proteomes" id="UP000053091">
    <property type="component" value="Unassembled WGS sequence"/>
</dbReference>
<dbReference type="GO" id="GO:0016491">
    <property type="term" value="F:oxidoreductase activity"/>
    <property type="evidence" value="ECO:0007669"/>
    <property type="project" value="InterPro"/>
</dbReference>
<protein>
    <submittedName>
        <fullName evidence="3">Phytoene dehydrogenase-related protein</fullName>
    </submittedName>
</protein>
<dbReference type="AlphaFoldDB" id="A0A0S7C1B9"/>
<dbReference type="PANTHER" id="PTHR43734">
    <property type="entry name" value="PHYTOENE DESATURASE"/>
    <property type="match status" value="1"/>
</dbReference>
<evidence type="ECO:0000259" key="2">
    <source>
        <dbReference type="Pfam" id="PF01593"/>
    </source>
</evidence>
<reference evidence="3" key="1">
    <citation type="journal article" date="2015" name="Genome Announc.">
        <title>Draft Genome Sequence of Bacteroidales Strain TBC1, a Novel Isolate from a Methanogenic Wastewater Treatment System.</title>
        <authorList>
            <person name="Tourlousse D.M."/>
            <person name="Matsuura N."/>
            <person name="Sun L."/>
            <person name="Toyonaga M."/>
            <person name="Kuroda K."/>
            <person name="Ohashi A."/>
            <person name="Cruz R."/>
            <person name="Yamaguchi T."/>
            <person name="Sekiguchi Y."/>
        </authorList>
    </citation>
    <scope>NUCLEOTIDE SEQUENCE [LARGE SCALE GENOMIC DNA]</scope>
    <source>
        <strain evidence="3">TBC1</strain>
    </source>
</reference>
<evidence type="ECO:0000313" key="3">
    <source>
        <dbReference type="EMBL" id="GAP42905.1"/>
    </source>
</evidence>
<name>A0A0S7C1B9_9BACT</name>
<dbReference type="InterPro" id="IPR002937">
    <property type="entry name" value="Amino_oxidase"/>
</dbReference>
<dbReference type="STRING" id="1678841.TBC1_111045"/>
<comment type="similarity">
    <text evidence="1">Belongs to the carotenoid/retinoid oxidoreductase family.</text>
</comment>
<dbReference type="PROSITE" id="PS51257">
    <property type="entry name" value="PROKAR_LIPOPROTEIN"/>
    <property type="match status" value="1"/>
</dbReference>
<dbReference type="PANTHER" id="PTHR43734:SF4">
    <property type="entry name" value="AMINE OXIDASE DOMAIN-CONTAINING PROTEIN"/>
    <property type="match status" value="1"/>
</dbReference>
<dbReference type="InterPro" id="IPR036188">
    <property type="entry name" value="FAD/NAD-bd_sf"/>
</dbReference>
<organism evidence="3">
    <name type="scientific">Lentimicrobium saccharophilum</name>
    <dbReference type="NCBI Taxonomy" id="1678841"/>
    <lineage>
        <taxon>Bacteria</taxon>
        <taxon>Pseudomonadati</taxon>
        <taxon>Bacteroidota</taxon>
        <taxon>Bacteroidia</taxon>
        <taxon>Bacteroidales</taxon>
        <taxon>Lentimicrobiaceae</taxon>
        <taxon>Lentimicrobium</taxon>
    </lineage>
</organism>
<dbReference type="RefSeq" id="WP_172668835.1">
    <property type="nucleotide sequence ID" value="NZ_DF968182.1"/>
</dbReference>
<gene>
    <name evidence="3" type="ORF">TBC1_111045</name>
</gene>
<dbReference type="SUPFAM" id="SSF51905">
    <property type="entry name" value="FAD/NAD(P)-binding domain"/>
    <property type="match status" value="1"/>
</dbReference>
<dbReference type="Pfam" id="PF01593">
    <property type="entry name" value="Amino_oxidase"/>
    <property type="match status" value="1"/>
</dbReference>
<dbReference type="PATRIC" id="fig|1678841.3.peg.1183"/>
<keyword evidence="4" id="KW-1185">Reference proteome</keyword>
<dbReference type="Gene3D" id="3.50.50.60">
    <property type="entry name" value="FAD/NAD(P)-binding domain"/>
    <property type="match status" value="2"/>
</dbReference>
<evidence type="ECO:0000313" key="4">
    <source>
        <dbReference type="Proteomes" id="UP000053091"/>
    </source>
</evidence>